<name>A0A5C6M1I4_9PLAN</name>
<gene>
    <name evidence="1" type="ORF">E3A20_29910</name>
</gene>
<keyword evidence="2" id="KW-1185">Reference proteome</keyword>
<proteinExistence type="predicted"/>
<protein>
    <submittedName>
        <fullName evidence="1">Uncharacterized protein</fullName>
    </submittedName>
</protein>
<feature type="non-terminal residue" evidence="1">
    <location>
        <position position="33"/>
    </location>
</feature>
<accession>A0A5C6M1I4</accession>
<dbReference type="EMBL" id="SRHE01000963">
    <property type="protein sequence ID" value="TWW07882.1"/>
    <property type="molecule type" value="Genomic_DNA"/>
</dbReference>
<evidence type="ECO:0000313" key="1">
    <source>
        <dbReference type="EMBL" id="TWW07882.1"/>
    </source>
</evidence>
<dbReference type="AlphaFoldDB" id="A0A5C6M1I4"/>
<dbReference type="Proteomes" id="UP000321083">
    <property type="component" value="Unassembled WGS sequence"/>
</dbReference>
<sequence length="33" mass="3712">MGHDYQPNGRPLAFETTIGASKQHNIQLQEKTT</sequence>
<reference evidence="1 2" key="2">
    <citation type="submission" date="2019-08" db="EMBL/GenBank/DDBJ databases">
        <authorList>
            <person name="Henke P."/>
        </authorList>
    </citation>
    <scope>NUCLEOTIDE SEQUENCE [LARGE SCALE GENOMIC DNA]</scope>
    <source>
        <strain evidence="1">Phe10_nw2017</strain>
    </source>
</reference>
<comment type="caution">
    <text evidence="1">The sequence shown here is derived from an EMBL/GenBank/DDBJ whole genome shotgun (WGS) entry which is preliminary data.</text>
</comment>
<evidence type="ECO:0000313" key="2">
    <source>
        <dbReference type="Proteomes" id="UP000321083"/>
    </source>
</evidence>
<reference evidence="1 2" key="1">
    <citation type="submission" date="2019-08" db="EMBL/GenBank/DDBJ databases">
        <title>100 year-old enigma solved: identification of Planctomyces bekefii, the type genus and species of the phylum Planctomycetes.</title>
        <authorList>
            <person name="Svetlana D.N."/>
            <person name="Overmann J."/>
        </authorList>
    </citation>
    <scope>NUCLEOTIDE SEQUENCE [LARGE SCALE GENOMIC DNA]</scope>
    <source>
        <strain evidence="1">Phe10_nw2017</strain>
    </source>
</reference>
<organism evidence="1 2">
    <name type="scientific">Planctomyces bekefii</name>
    <dbReference type="NCBI Taxonomy" id="1653850"/>
    <lineage>
        <taxon>Bacteria</taxon>
        <taxon>Pseudomonadati</taxon>
        <taxon>Planctomycetota</taxon>
        <taxon>Planctomycetia</taxon>
        <taxon>Planctomycetales</taxon>
        <taxon>Planctomycetaceae</taxon>
        <taxon>Planctomyces</taxon>
    </lineage>
</organism>